<reference evidence="1" key="2">
    <citation type="submission" date="2024-10" db="UniProtKB">
        <authorList>
            <consortium name="EnsemblProtists"/>
        </authorList>
    </citation>
    <scope>IDENTIFICATION</scope>
</reference>
<dbReference type="AlphaFoldDB" id="A0A0D3JDN2"/>
<sequence>MCTLRCLTGTEGRHVLFNVTDAAEARLACGGVAGGALFERSSVYYWQQQRRPLAVKHEAICTKKVGFHVLTEVFRTLGIGFWQWKPHIIMMRLRALPAGDVLYYLDRDTPVSPARSLQPLFCLAQQVKGSFATFHSPCFRDRAWTQHSMVRALVATDAQLDSATSWAGIIGMRAEPAAFELLQRWNASTSLFANTDFVNYRDSCKQAHAKHEDAAFCDHRHDQAAISLLTKQAGVKSFPVPIAKHDPRDVWAWEAGYCEPGFKWPLDNVGLGKTDYTAIYGPEGSGLKSAALCCALAITGTLAGAAVDAPP</sequence>
<dbReference type="PaxDb" id="2903-EOD21617"/>
<keyword evidence="2" id="KW-1185">Reference proteome</keyword>
<dbReference type="Proteomes" id="UP000013827">
    <property type="component" value="Unassembled WGS sequence"/>
</dbReference>
<proteinExistence type="predicted"/>
<accession>A0A0D3JDN2</accession>
<reference evidence="2" key="1">
    <citation type="journal article" date="2013" name="Nature">
        <title>Pan genome of the phytoplankton Emiliania underpins its global distribution.</title>
        <authorList>
            <person name="Read B.A."/>
            <person name="Kegel J."/>
            <person name="Klute M.J."/>
            <person name="Kuo A."/>
            <person name="Lefebvre S.C."/>
            <person name="Maumus F."/>
            <person name="Mayer C."/>
            <person name="Miller J."/>
            <person name="Monier A."/>
            <person name="Salamov A."/>
            <person name="Young J."/>
            <person name="Aguilar M."/>
            <person name="Claverie J.M."/>
            <person name="Frickenhaus S."/>
            <person name="Gonzalez K."/>
            <person name="Herman E.K."/>
            <person name="Lin Y.C."/>
            <person name="Napier J."/>
            <person name="Ogata H."/>
            <person name="Sarno A.F."/>
            <person name="Shmutz J."/>
            <person name="Schroeder D."/>
            <person name="de Vargas C."/>
            <person name="Verret F."/>
            <person name="von Dassow P."/>
            <person name="Valentin K."/>
            <person name="Van de Peer Y."/>
            <person name="Wheeler G."/>
            <person name="Dacks J.B."/>
            <person name="Delwiche C.F."/>
            <person name="Dyhrman S.T."/>
            <person name="Glockner G."/>
            <person name="John U."/>
            <person name="Richards T."/>
            <person name="Worden A.Z."/>
            <person name="Zhang X."/>
            <person name="Grigoriev I.V."/>
            <person name="Allen A.E."/>
            <person name="Bidle K."/>
            <person name="Borodovsky M."/>
            <person name="Bowler C."/>
            <person name="Brownlee C."/>
            <person name="Cock J.M."/>
            <person name="Elias M."/>
            <person name="Gladyshev V.N."/>
            <person name="Groth M."/>
            <person name="Guda C."/>
            <person name="Hadaegh A."/>
            <person name="Iglesias-Rodriguez M.D."/>
            <person name="Jenkins J."/>
            <person name="Jones B.M."/>
            <person name="Lawson T."/>
            <person name="Leese F."/>
            <person name="Lindquist E."/>
            <person name="Lobanov A."/>
            <person name="Lomsadze A."/>
            <person name="Malik S.B."/>
            <person name="Marsh M.E."/>
            <person name="Mackinder L."/>
            <person name="Mock T."/>
            <person name="Mueller-Roeber B."/>
            <person name="Pagarete A."/>
            <person name="Parker M."/>
            <person name="Probert I."/>
            <person name="Quesneville H."/>
            <person name="Raines C."/>
            <person name="Rensing S.A."/>
            <person name="Riano-Pachon D.M."/>
            <person name="Richier S."/>
            <person name="Rokitta S."/>
            <person name="Shiraiwa Y."/>
            <person name="Soanes D.M."/>
            <person name="van der Giezen M."/>
            <person name="Wahlund T.M."/>
            <person name="Williams B."/>
            <person name="Wilson W."/>
            <person name="Wolfe G."/>
            <person name="Wurch L.L."/>
        </authorList>
    </citation>
    <scope>NUCLEOTIDE SEQUENCE</scope>
</reference>
<evidence type="ECO:0000313" key="1">
    <source>
        <dbReference type="EnsemblProtists" id="EOD21617"/>
    </source>
</evidence>
<dbReference type="HOGENOM" id="CLU_895534_0_0_1"/>
<organism evidence="1 2">
    <name type="scientific">Emiliania huxleyi (strain CCMP1516)</name>
    <dbReference type="NCBI Taxonomy" id="280463"/>
    <lineage>
        <taxon>Eukaryota</taxon>
        <taxon>Haptista</taxon>
        <taxon>Haptophyta</taxon>
        <taxon>Prymnesiophyceae</taxon>
        <taxon>Isochrysidales</taxon>
        <taxon>Noelaerhabdaceae</taxon>
        <taxon>Emiliania</taxon>
    </lineage>
</organism>
<dbReference type="GeneID" id="17267164"/>
<evidence type="ECO:0000313" key="2">
    <source>
        <dbReference type="Proteomes" id="UP000013827"/>
    </source>
</evidence>
<protein>
    <submittedName>
        <fullName evidence="1">Uncharacterized protein</fullName>
    </submittedName>
</protein>
<dbReference type="EnsemblProtists" id="EOD21617">
    <property type="protein sequence ID" value="EOD21617"/>
    <property type="gene ID" value="EMIHUDRAFT_207554"/>
</dbReference>
<dbReference type="RefSeq" id="XP_005774046.1">
    <property type="nucleotide sequence ID" value="XM_005773989.1"/>
</dbReference>
<dbReference type="KEGG" id="ehx:EMIHUDRAFT_207554"/>
<name>A0A0D3JDN2_EMIH1</name>